<dbReference type="PANTHER" id="PTHR43664">
    <property type="entry name" value="MONOAMINE OXIDASE-RELATED"/>
    <property type="match status" value="1"/>
</dbReference>
<evidence type="ECO:0000313" key="3">
    <source>
        <dbReference type="Proteomes" id="UP001595711"/>
    </source>
</evidence>
<dbReference type="InterPro" id="IPR052342">
    <property type="entry name" value="MCH/BMMD"/>
</dbReference>
<dbReference type="InterPro" id="IPR029069">
    <property type="entry name" value="HotDog_dom_sf"/>
</dbReference>
<evidence type="ECO:0000313" key="2">
    <source>
        <dbReference type="EMBL" id="MFC3674278.1"/>
    </source>
</evidence>
<protein>
    <submittedName>
        <fullName evidence="2">MaoC/PaaZ C-terminal domain-containing protein</fullName>
    </submittedName>
</protein>
<dbReference type="Pfam" id="PF01575">
    <property type="entry name" value="MaoC_dehydratas"/>
    <property type="match status" value="1"/>
</dbReference>
<dbReference type="SUPFAM" id="SSF54637">
    <property type="entry name" value="Thioesterase/thiol ester dehydrase-isomerase"/>
    <property type="match status" value="1"/>
</dbReference>
<comment type="caution">
    <text evidence="2">The sequence shown here is derived from an EMBL/GenBank/DDBJ whole genome shotgun (WGS) entry which is preliminary data.</text>
</comment>
<evidence type="ECO:0000259" key="1">
    <source>
        <dbReference type="Pfam" id="PF01575"/>
    </source>
</evidence>
<dbReference type="EMBL" id="JBHRYJ010000001">
    <property type="protein sequence ID" value="MFC3674278.1"/>
    <property type="molecule type" value="Genomic_DNA"/>
</dbReference>
<dbReference type="PANTHER" id="PTHR43664:SF1">
    <property type="entry name" value="BETA-METHYLMALYL-COA DEHYDRATASE"/>
    <property type="match status" value="1"/>
</dbReference>
<dbReference type="InterPro" id="IPR002539">
    <property type="entry name" value="MaoC-like_dom"/>
</dbReference>
<reference evidence="3" key="1">
    <citation type="journal article" date="2019" name="Int. J. Syst. Evol. Microbiol.">
        <title>The Global Catalogue of Microorganisms (GCM) 10K type strain sequencing project: providing services to taxonomists for standard genome sequencing and annotation.</title>
        <authorList>
            <consortium name="The Broad Institute Genomics Platform"/>
            <consortium name="The Broad Institute Genome Sequencing Center for Infectious Disease"/>
            <person name="Wu L."/>
            <person name="Ma J."/>
        </authorList>
    </citation>
    <scope>NUCLEOTIDE SEQUENCE [LARGE SCALE GENOMIC DNA]</scope>
    <source>
        <strain evidence="3">KCTC 42182</strain>
    </source>
</reference>
<dbReference type="Gene3D" id="3.10.129.10">
    <property type="entry name" value="Hotdog Thioesterase"/>
    <property type="match status" value="1"/>
</dbReference>
<organism evidence="2 3">
    <name type="scientific">Ferrovibrio xuzhouensis</name>
    <dbReference type="NCBI Taxonomy" id="1576914"/>
    <lineage>
        <taxon>Bacteria</taxon>
        <taxon>Pseudomonadati</taxon>
        <taxon>Pseudomonadota</taxon>
        <taxon>Alphaproteobacteria</taxon>
        <taxon>Rhodospirillales</taxon>
        <taxon>Rhodospirillaceae</taxon>
        <taxon>Ferrovibrio</taxon>
    </lineage>
</organism>
<dbReference type="Proteomes" id="UP001595711">
    <property type="component" value="Unassembled WGS sequence"/>
</dbReference>
<name>A0ABV7VDN6_9PROT</name>
<feature type="domain" description="MaoC-like" evidence="1">
    <location>
        <begin position="11"/>
        <end position="112"/>
    </location>
</feature>
<gene>
    <name evidence="2" type="ORF">ACFOOQ_01910</name>
</gene>
<sequence>MGLTYEEFHQGQSWTTQRRTVTEADVVMFCGVSGDFNPLHSDEEHCRGTRFGTRIAHGPLGMSMAIGLMSQLNLINGTALGLLNLNWDFRGPIRLGDTIHARVTTDALRRTRAGDGIVTLRFAVVNQKDETVQEGTATLLMKAAAG</sequence>
<keyword evidence="3" id="KW-1185">Reference proteome</keyword>
<dbReference type="RefSeq" id="WP_379720952.1">
    <property type="nucleotide sequence ID" value="NZ_JBHRYJ010000001.1"/>
</dbReference>
<proteinExistence type="predicted"/>
<accession>A0ABV7VDN6</accession>